<dbReference type="SUPFAM" id="SSF48008">
    <property type="entry name" value="GntR ligand-binding domain-like"/>
    <property type="match status" value="1"/>
</dbReference>
<gene>
    <name evidence="5" type="ORF">LCGC14_1247020</name>
</gene>
<name>A0A0F9LR45_9ZZZZ</name>
<dbReference type="Pfam" id="PF00392">
    <property type="entry name" value="GntR"/>
    <property type="match status" value="1"/>
</dbReference>
<dbReference type="PROSITE" id="PS50949">
    <property type="entry name" value="HTH_GNTR"/>
    <property type="match status" value="1"/>
</dbReference>
<feature type="domain" description="HTH gntR-type" evidence="4">
    <location>
        <begin position="11"/>
        <end position="79"/>
    </location>
</feature>
<dbReference type="GO" id="GO:0003677">
    <property type="term" value="F:DNA binding"/>
    <property type="evidence" value="ECO:0007669"/>
    <property type="project" value="UniProtKB-KW"/>
</dbReference>
<dbReference type="InterPro" id="IPR011711">
    <property type="entry name" value="GntR_C"/>
</dbReference>
<dbReference type="EMBL" id="LAZR01006795">
    <property type="protein sequence ID" value="KKM89601.1"/>
    <property type="molecule type" value="Genomic_DNA"/>
</dbReference>
<dbReference type="PRINTS" id="PR00035">
    <property type="entry name" value="HTHGNTR"/>
</dbReference>
<dbReference type="InterPro" id="IPR008920">
    <property type="entry name" value="TF_FadR/GntR_C"/>
</dbReference>
<evidence type="ECO:0000256" key="2">
    <source>
        <dbReference type="ARBA" id="ARBA00023125"/>
    </source>
</evidence>
<sequence>MPLKVKPLRVQHAYAQVSDQIEAQILKGVLKPGDQLPGEVEMAAMFNVNRSTVREGIRRLESEGFVRRSSPRKMVVSIPRMAELSSRQTRALSMLDVSFDELWHAAIATEPLAAELAALHADEKDLSTLSDIHMALIAAEGKGKTTIELDTAFHSQVALASKNRVLQMAREPIGFLLYSGFEALIPQLPQAMSRQIVAHDHVIDAIRNRDHLRARDWMRRHIDDFKRGYIQAGLPLSTPISGVAGRLADLATDKGLSAGSK</sequence>
<dbReference type="InterPro" id="IPR036390">
    <property type="entry name" value="WH_DNA-bd_sf"/>
</dbReference>
<keyword evidence="2" id="KW-0238">DNA-binding</keyword>
<dbReference type="AlphaFoldDB" id="A0A0F9LR45"/>
<dbReference type="SMART" id="SM00345">
    <property type="entry name" value="HTH_GNTR"/>
    <property type="match status" value="1"/>
</dbReference>
<accession>A0A0F9LR45</accession>
<dbReference type="SMART" id="SM00895">
    <property type="entry name" value="FCD"/>
    <property type="match status" value="1"/>
</dbReference>
<dbReference type="PANTHER" id="PTHR43537">
    <property type="entry name" value="TRANSCRIPTIONAL REGULATOR, GNTR FAMILY"/>
    <property type="match status" value="1"/>
</dbReference>
<protein>
    <recommendedName>
        <fullName evidence="4">HTH gntR-type domain-containing protein</fullName>
    </recommendedName>
</protein>
<organism evidence="5">
    <name type="scientific">marine sediment metagenome</name>
    <dbReference type="NCBI Taxonomy" id="412755"/>
    <lineage>
        <taxon>unclassified sequences</taxon>
        <taxon>metagenomes</taxon>
        <taxon>ecological metagenomes</taxon>
    </lineage>
</organism>
<evidence type="ECO:0000256" key="3">
    <source>
        <dbReference type="ARBA" id="ARBA00023163"/>
    </source>
</evidence>
<dbReference type="Gene3D" id="1.20.120.530">
    <property type="entry name" value="GntR ligand-binding domain-like"/>
    <property type="match status" value="1"/>
</dbReference>
<dbReference type="SUPFAM" id="SSF46785">
    <property type="entry name" value="Winged helix' DNA-binding domain"/>
    <property type="match status" value="1"/>
</dbReference>
<dbReference type="CDD" id="cd07377">
    <property type="entry name" value="WHTH_GntR"/>
    <property type="match status" value="1"/>
</dbReference>
<comment type="caution">
    <text evidence="5">The sequence shown here is derived from an EMBL/GenBank/DDBJ whole genome shotgun (WGS) entry which is preliminary data.</text>
</comment>
<proteinExistence type="predicted"/>
<dbReference type="InterPro" id="IPR036388">
    <property type="entry name" value="WH-like_DNA-bd_sf"/>
</dbReference>
<dbReference type="PANTHER" id="PTHR43537:SF24">
    <property type="entry name" value="GLUCONATE OPERON TRANSCRIPTIONAL REPRESSOR"/>
    <property type="match status" value="1"/>
</dbReference>
<evidence type="ECO:0000313" key="5">
    <source>
        <dbReference type="EMBL" id="KKM89601.1"/>
    </source>
</evidence>
<keyword evidence="3" id="KW-0804">Transcription</keyword>
<dbReference type="Gene3D" id="1.10.10.10">
    <property type="entry name" value="Winged helix-like DNA-binding domain superfamily/Winged helix DNA-binding domain"/>
    <property type="match status" value="1"/>
</dbReference>
<dbReference type="Pfam" id="PF07729">
    <property type="entry name" value="FCD"/>
    <property type="match status" value="1"/>
</dbReference>
<evidence type="ECO:0000259" key="4">
    <source>
        <dbReference type="PROSITE" id="PS50949"/>
    </source>
</evidence>
<dbReference type="InterPro" id="IPR000524">
    <property type="entry name" value="Tscrpt_reg_HTH_GntR"/>
</dbReference>
<reference evidence="5" key="1">
    <citation type="journal article" date="2015" name="Nature">
        <title>Complex archaea that bridge the gap between prokaryotes and eukaryotes.</title>
        <authorList>
            <person name="Spang A."/>
            <person name="Saw J.H."/>
            <person name="Jorgensen S.L."/>
            <person name="Zaremba-Niedzwiedzka K."/>
            <person name="Martijn J."/>
            <person name="Lind A.E."/>
            <person name="van Eijk R."/>
            <person name="Schleper C."/>
            <person name="Guy L."/>
            <person name="Ettema T.J."/>
        </authorList>
    </citation>
    <scope>NUCLEOTIDE SEQUENCE</scope>
</reference>
<dbReference type="GO" id="GO:0003700">
    <property type="term" value="F:DNA-binding transcription factor activity"/>
    <property type="evidence" value="ECO:0007669"/>
    <property type="project" value="InterPro"/>
</dbReference>
<keyword evidence="1" id="KW-0805">Transcription regulation</keyword>
<evidence type="ECO:0000256" key="1">
    <source>
        <dbReference type="ARBA" id="ARBA00023015"/>
    </source>
</evidence>